<dbReference type="PANTHER" id="PTHR46586:SF3">
    <property type="entry name" value="ANKYRIN REPEAT-CONTAINING PROTEIN"/>
    <property type="match status" value="1"/>
</dbReference>
<name>A0A6C0E6P8_9ZZZZ</name>
<dbReference type="PANTHER" id="PTHR46586">
    <property type="entry name" value="ANKYRIN REPEAT-CONTAINING PROTEIN"/>
    <property type="match status" value="1"/>
</dbReference>
<dbReference type="InterPro" id="IPR052050">
    <property type="entry name" value="SecEffector_AnkRepeat"/>
</dbReference>
<reference evidence="1" key="1">
    <citation type="journal article" date="2020" name="Nature">
        <title>Giant virus diversity and host interactions through global metagenomics.</title>
        <authorList>
            <person name="Schulz F."/>
            <person name="Roux S."/>
            <person name="Paez-Espino D."/>
            <person name="Jungbluth S."/>
            <person name="Walsh D.A."/>
            <person name="Denef V.J."/>
            <person name="McMahon K.D."/>
            <person name="Konstantinidis K.T."/>
            <person name="Eloe-Fadrosh E.A."/>
            <person name="Kyrpides N.C."/>
            <person name="Woyke T."/>
        </authorList>
    </citation>
    <scope>NUCLEOTIDE SEQUENCE</scope>
    <source>
        <strain evidence="1">GVMAG-M-3300023179-150</strain>
    </source>
</reference>
<dbReference type="InterPro" id="IPR036770">
    <property type="entry name" value="Ankyrin_rpt-contain_sf"/>
</dbReference>
<dbReference type="SUPFAM" id="SSF48403">
    <property type="entry name" value="Ankyrin repeat"/>
    <property type="match status" value="1"/>
</dbReference>
<organism evidence="1">
    <name type="scientific">viral metagenome</name>
    <dbReference type="NCBI Taxonomy" id="1070528"/>
    <lineage>
        <taxon>unclassified sequences</taxon>
        <taxon>metagenomes</taxon>
        <taxon>organismal metagenomes</taxon>
    </lineage>
</organism>
<dbReference type="EMBL" id="MN739750">
    <property type="protein sequence ID" value="QHT24846.1"/>
    <property type="molecule type" value="Genomic_DNA"/>
</dbReference>
<protein>
    <recommendedName>
        <fullName evidence="2">Ankyrin repeat protein</fullName>
    </recommendedName>
</protein>
<evidence type="ECO:0000313" key="1">
    <source>
        <dbReference type="EMBL" id="QHT24846.1"/>
    </source>
</evidence>
<dbReference type="AlphaFoldDB" id="A0A6C0E6P8"/>
<dbReference type="Gene3D" id="1.25.40.20">
    <property type="entry name" value="Ankyrin repeat-containing domain"/>
    <property type="match status" value="1"/>
</dbReference>
<accession>A0A6C0E6P8</accession>
<evidence type="ECO:0008006" key="2">
    <source>
        <dbReference type="Google" id="ProtNLM"/>
    </source>
</evidence>
<proteinExistence type="predicted"/>
<sequence>MHIIIYNKKYLHNNTAVYITLHSGLNNFEDGQLVFRGGSYGCGGTYSMYNIKDIRDIFNDINFDDLYFEPIIIPSDTFIRAGYGMFDHDENNKTHFTYKIILGGCKYSLHDIKTITLFSPNISKEYINNLCYHGIVNILEWLHKSKLLTHYDYQALYWASLEGHINVLEWWKHSGLPLEYNQDPVNSASRKGHINVLEWWKNSGLPLKYGNSALNWASEYGHINVLEWWKNSGLELKYDELGLDWASRNGHINVLEWWKNSGLKLKYDQYIVHNLGWRCYQTEKSNKSEDDYEDETEHHEIVEEKERKARINVLRWWFNSDLPFLNSEQIKIYLKKNKSILLL</sequence>